<evidence type="ECO:0000256" key="8">
    <source>
        <dbReference type="ARBA" id="ARBA00023242"/>
    </source>
</evidence>
<feature type="coiled-coil region" evidence="10">
    <location>
        <begin position="145"/>
        <end position="172"/>
    </location>
</feature>
<feature type="region of interest" description="Disordered" evidence="11">
    <location>
        <begin position="228"/>
        <end position="264"/>
    </location>
</feature>
<comment type="subcellular location">
    <subcellularLocation>
        <location evidence="1">Nucleus</location>
    </subcellularLocation>
</comment>
<evidence type="ECO:0000256" key="11">
    <source>
        <dbReference type="SAM" id="MobiDB-lite"/>
    </source>
</evidence>
<evidence type="ECO:0000313" key="14">
    <source>
        <dbReference type="Proteomes" id="UP000015453"/>
    </source>
</evidence>
<gene>
    <name evidence="13" type="ORF">M569_03842</name>
</gene>
<dbReference type="GO" id="GO:0006357">
    <property type="term" value="P:regulation of transcription by RNA polymerase II"/>
    <property type="evidence" value="ECO:0007669"/>
    <property type="project" value="TreeGrafter"/>
</dbReference>
<keyword evidence="14" id="KW-1185">Reference proteome</keyword>
<sequence length="344" mass="39557">MVKSLENGISLPPFLVKCYEMVSDESTNDLISWSESKDSFVIYDESRFSSQLLPKYFKHGNFSSFVRQLNIYGFRKVDTDRWQFANEAFVSGQKHLLRNITRRKQQQLQSSSSSQRKSLKEEIDELPPQPSEENDDKRAALWKEVEILKTDKNALTQQLKKLRQHQQNSQSKVLLLTDQLNGMEKNQQQMLSFIVMVMQRPEFILQFVQTKENGWHLAENANANKLSEVTDDCVSSSPSPSPPPDGTIVPYQPPNSLEAPPPQDSMDLDLDLDLDLDFSSYELRDLLDDSDFFTGLNEERLNSLNLDFPTAENNPEKLLLADAPENDEMLDRLLSWDPSEDDDE</sequence>
<name>S8EEE7_9LAMI</name>
<feature type="non-terminal residue" evidence="13">
    <location>
        <position position="344"/>
    </location>
</feature>
<evidence type="ECO:0000256" key="4">
    <source>
        <dbReference type="ARBA" id="ARBA00023015"/>
    </source>
</evidence>
<keyword evidence="4" id="KW-0805">Transcription regulation</keyword>
<evidence type="ECO:0000256" key="9">
    <source>
        <dbReference type="RuleBase" id="RU004020"/>
    </source>
</evidence>
<dbReference type="Gene3D" id="1.10.10.10">
    <property type="entry name" value="Winged helix-like DNA-binding domain superfamily/Winged helix DNA-binding domain"/>
    <property type="match status" value="1"/>
</dbReference>
<evidence type="ECO:0000256" key="7">
    <source>
        <dbReference type="ARBA" id="ARBA00023163"/>
    </source>
</evidence>
<dbReference type="SUPFAM" id="SSF46785">
    <property type="entry name" value="Winged helix' DNA-binding domain"/>
    <property type="match status" value="1"/>
</dbReference>
<evidence type="ECO:0000256" key="2">
    <source>
        <dbReference type="ARBA" id="ARBA00011233"/>
    </source>
</evidence>
<keyword evidence="7" id="KW-0804">Transcription</keyword>
<dbReference type="GO" id="GO:0034605">
    <property type="term" value="P:cellular response to heat"/>
    <property type="evidence" value="ECO:0007669"/>
    <property type="project" value="TreeGrafter"/>
</dbReference>
<evidence type="ECO:0000256" key="3">
    <source>
        <dbReference type="ARBA" id="ARBA00022553"/>
    </source>
</evidence>
<dbReference type="GO" id="GO:0000978">
    <property type="term" value="F:RNA polymerase II cis-regulatory region sequence-specific DNA binding"/>
    <property type="evidence" value="ECO:0007669"/>
    <property type="project" value="TreeGrafter"/>
</dbReference>
<dbReference type="InterPro" id="IPR036388">
    <property type="entry name" value="WH-like_DNA-bd_sf"/>
</dbReference>
<evidence type="ECO:0000259" key="12">
    <source>
        <dbReference type="PROSITE" id="PS00434"/>
    </source>
</evidence>
<dbReference type="PANTHER" id="PTHR10015">
    <property type="entry name" value="HEAT SHOCK TRANSCRIPTION FACTOR"/>
    <property type="match status" value="1"/>
</dbReference>
<evidence type="ECO:0000256" key="5">
    <source>
        <dbReference type="ARBA" id="ARBA00023016"/>
    </source>
</evidence>
<dbReference type="GO" id="GO:0003700">
    <property type="term" value="F:DNA-binding transcription factor activity"/>
    <property type="evidence" value="ECO:0007669"/>
    <property type="project" value="InterPro"/>
</dbReference>
<keyword evidence="5" id="KW-0346">Stress response</keyword>
<dbReference type="InterPro" id="IPR036390">
    <property type="entry name" value="WH_DNA-bd_sf"/>
</dbReference>
<dbReference type="Proteomes" id="UP000015453">
    <property type="component" value="Unassembled WGS sequence"/>
</dbReference>
<dbReference type="GO" id="GO:0005634">
    <property type="term" value="C:nucleus"/>
    <property type="evidence" value="ECO:0007669"/>
    <property type="project" value="UniProtKB-SubCell"/>
</dbReference>
<comment type="caution">
    <text evidence="13">The sequence shown here is derived from an EMBL/GenBank/DDBJ whole genome shotgun (WGS) entry which is preliminary data.</text>
</comment>
<keyword evidence="3" id="KW-0597">Phosphoprotein</keyword>
<dbReference type="PROSITE" id="PS00434">
    <property type="entry name" value="HSF_DOMAIN"/>
    <property type="match status" value="1"/>
</dbReference>
<dbReference type="PANTHER" id="PTHR10015:SF325">
    <property type="entry name" value="HEAT STRESS TRANSCRIPTION FACTOR A-8"/>
    <property type="match status" value="1"/>
</dbReference>
<dbReference type="PRINTS" id="PR00056">
    <property type="entry name" value="HSFDOMAIN"/>
</dbReference>
<evidence type="ECO:0000256" key="6">
    <source>
        <dbReference type="ARBA" id="ARBA00023125"/>
    </source>
</evidence>
<organism evidence="13 14">
    <name type="scientific">Genlisea aurea</name>
    <dbReference type="NCBI Taxonomy" id="192259"/>
    <lineage>
        <taxon>Eukaryota</taxon>
        <taxon>Viridiplantae</taxon>
        <taxon>Streptophyta</taxon>
        <taxon>Embryophyta</taxon>
        <taxon>Tracheophyta</taxon>
        <taxon>Spermatophyta</taxon>
        <taxon>Magnoliopsida</taxon>
        <taxon>eudicotyledons</taxon>
        <taxon>Gunneridae</taxon>
        <taxon>Pentapetalae</taxon>
        <taxon>asterids</taxon>
        <taxon>lamiids</taxon>
        <taxon>Lamiales</taxon>
        <taxon>Lentibulariaceae</taxon>
        <taxon>Genlisea</taxon>
    </lineage>
</organism>
<comment type="subunit">
    <text evidence="2">Homotrimer.</text>
</comment>
<dbReference type="FunFam" id="1.10.10.10:FF:000037">
    <property type="entry name" value="Heat stress transcription factor B-4"/>
    <property type="match status" value="1"/>
</dbReference>
<keyword evidence="10" id="KW-0175">Coiled coil</keyword>
<feature type="compositionally biased region" description="Low complexity" evidence="11">
    <location>
        <begin position="106"/>
        <end position="116"/>
    </location>
</feature>
<evidence type="ECO:0000313" key="13">
    <source>
        <dbReference type="EMBL" id="EPS70917.1"/>
    </source>
</evidence>
<reference evidence="13 14" key="1">
    <citation type="journal article" date="2013" name="BMC Genomics">
        <title>The miniature genome of a carnivorous plant Genlisea aurea contains a low number of genes and short non-coding sequences.</title>
        <authorList>
            <person name="Leushkin E.V."/>
            <person name="Sutormin R.A."/>
            <person name="Nabieva E.R."/>
            <person name="Penin A.A."/>
            <person name="Kondrashov A.S."/>
            <person name="Logacheva M.D."/>
        </authorList>
    </citation>
    <scope>NUCLEOTIDE SEQUENCE [LARGE SCALE GENOMIC DNA]</scope>
</reference>
<evidence type="ECO:0000256" key="1">
    <source>
        <dbReference type="ARBA" id="ARBA00004123"/>
    </source>
</evidence>
<keyword evidence="8" id="KW-0539">Nucleus</keyword>
<dbReference type="OrthoDB" id="60033at2759"/>
<dbReference type="SMART" id="SM00415">
    <property type="entry name" value="HSF"/>
    <property type="match status" value="1"/>
</dbReference>
<feature type="region of interest" description="Disordered" evidence="11">
    <location>
        <begin position="103"/>
        <end position="137"/>
    </location>
</feature>
<dbReference type="Pfam" id="PF00447">
    <property type="entry name" value="HSF_DNA-bind"/>
    <property type="match status" value="1"/>
</dbReference>
<dbReference type="AlphaFoldDB" id="S8EEE7"/>
<proteinExistence type="inferred from homology"/>
<dbReference type="EMBL" id="AUSU01001477">
    <property type="protein sequence ID" value="EPS70917.1"/>
    <property type="molecule type" value="Genomic_DNA"/>
</dbReference>
<keyword evidence="6" id="KW-0238">DNA-binding</keyword>
<accession>S8EEE7</accession>
<evidence type="ECO:0000256" key="10">
    <source>
        <dbReference type="SAM" id="Coils"/>
    </source>
</evidence>
<comment type="similarity">
    <text evidence="9">Belongs to the HSF family.</text>
</comment>
<feature type="domain" description="HSF-type DNA-binding" evidence="12">
    <location>
        <begin position="53"/>
        <end position="77"/>
    </location>
</feature>
<protein>
    <recommendedName>
        <fullName evidence="12">HSF-type DNA-binding domain-containing protein</fullName>
    </recommendedName>
</protein>
<dbReference type="InterPro" id="IPR000232">
    <property type="entry name" value="HSF_DNA-bd"/>
</dbReference>